<gene>
    <name evidence="1" type="ORF">PMAYCL1PPCAC_25175</name>
</gene>
<organism evidence="1 2">
    <name type="scientific">Pristionchus mayeri</name>
    <dbReference type="NCBI Taxonomy" id="1317129"/>
    <lineage>
        <taxon>Eukaryota</taxon>
        <taxon>Metazoa</taxon>
        <taxon>Ecdysozoa</taxon>
        <taxon>Nematoda</taxon>
        <taxon>Chromadorea</taxon>
        <taxon>Rhabditida</taxon>
        <taxon>Rhabditina</taxon>
        <taxon>Diplogasteromorpha</taxon>
        <taxon>Diplogasteroidea</taxon>
        <taxon>Neodiplogasteridae</taxon>
        <taxon>Pristionchus</taxon>
    </lineage>
</organism>
<reference evidence="2" key="1">
    <citation type="submission" date="2022-10" db="EMBL/GenBank/DDBJ databases">
        <title>Genome assembly of Pristionchus species.</title>
        <authorList>
            <person name="Yoshida K."/>
            <person name="Sommer R.J."/>
        </authorList>
    </citation>
    <scope>NUCLEOTIDE SEQUENCE [LARGE SCALE GENOMIC DNA]</scope>
    <source>
        <strain evidence="2">RS5460</strain>
    </source>
</reference>
<dbReference type="AlphaFoldDB" id="A0AAN5D2Q4"/>
<name>A0AAN5D2Q4_9BILA</name>
<protein>
    <submittedName>
        <fullName evidence="1">Uncharacterized protein</fullName>
    </submittedName>
</protein>
<sequence length="80" mass="9334">HLRHVHFFQHGNHTTDCSSSTLLDARSFHAKYAIRYVKIETLSDQLCDKRILVGLFQLPLHPSYFLFTESAWISEMNCLP</sequence>
<comment type="caution">
    <text evidence="1">The sequence shown here is derived from an EMBL/GenBank/DDBJ whole genome shotgun (WGS) entry which is preliminary data.</text>
</comment>
<dbReference type="EMBL" id="BTRK01000005">
    <property type="protein sequence ID" value="GMR54980.1"/>
    <property type="molecule type" value="Genomic_DNA"/>
</dbReference>
<proteinExistence type="predicted"/>
<evidence type="ECO:0000313" key="1">
    <source>
        <dbReference type="EMBL" id="GMR54980.1"/>
    </source>
</evidence>
<accession>A0AAN5D2Q4</accession>
<dbReference type="Proteomes" id="UP001328107">
    <property type="component" value="Unassembled WGS sequence"/>
</dbReference>
<feature type="non-terminal residue" evidence="1">
    <location>
        <position position="1"/>
    </location>
</feature>
<keyword evidence="2" id="KW-1185">Reference proteome</keyword>
<evidence type="ECO:0000313" key="2">
    <source>
        <dbReference type="Proteomes" id="UP001328107"/>
    </source>
</evidence>